<reference evidence="1" key="1">
    <citation type="submission" date="2020-11" db="EMBL/GenBank/DDBJ databases">
        <authorList>
            <person name="Tran Van P."/>
        </authorList>
    </citation>
    <scope>NUCLEOTIDE SEQUENCE</scope>
</reference>
<accession>A0A7R9H044</accession>
<evidence type="ECO:0000313" key="1">
    <source>
        <dbReference type="EMBL" id="CAD7403192.1"/>
    </source>
</evidence>
<sequence>MFKREASTTDNHFKLCQQQIKIEINRERISKQTVGRGRELQQQQRMSRTLDCVDLLDLQDRAYRDRLITVRDKLLLILHEAEDDIINITSASASNLDLQSGKSTVPGSPVTDYTLLESPEGSSTRDTGARTPGLDSGLVYLNESATTPSRVRVSSPAVSPAKVVQFRKNSPQASPTMEPTGRELLQAIQDLSNTFDQRIRQLEGRHTPAPEDAPGDPRPSAEVWASLVQPEEPLLQMEDSAALRLALALKAKTSEMTAGREKHQAQFLLNLAADYPELPERTRKLIMHRINILYIAATKG</sequence>
<dbReference type="EMBL" id="OC318776">
    <property type="protein sequence ID" value="CAD7403192.1"/>
    <property type="molecule type" value="Genomic_DNA"/>
</dbReference>
<protein>
    <submittedName>
        <fullName evidence="1">Uncharacterized protein</fullName>
    </submittedName>
</protein>
<proteinExistence type="predicted"/>
<organism evidence="1">
    <name type="scientific">Timema cristinae</name>
    <name type="common">Walking stick</name>
    <dbReference type="NCBI Taxonomy" id="61476"/>
    <lineage>
        <taxon>Eukaryota</taxon>
        <taxon>Metazoa</taxon>
        <taxon>Ecdysozoa</taxon>
        <taxon>Arthropoda</taxon>
        <taxon>Hexapoda</taxon>
        <taxon>Insecta</taxon>
        <taxon>Pterygota</taxon>
        <taxon>Neoptera</taxon>
        <taxon>Polyneoptera</taxon>
        <taxon>Phasmatodea</taxon>
        <taxon>Timematodea</taxon>
        <taxon>Timematoidea</taxon>
        <taxon>Timematidae</taxon>
        <taxon>Timema</taxon>
    </lineage>
</organism>
<dbReference type="AlphaFoldDB" id="A0A7R9H044"/>
<gene>
    <name evidence="1" type="ORF">TCEB3V08_LOCUS6863</name>
</gene>
<name>A0A7R9H044_TIMCR</name>